<protein>
    <recommendedName>
        <fullName evidence="3">Alginate lyase domain-containing protein</fullName>
    </recommendedName>
</protein>
<comment type="caution">
    <text evidence="1">The sequence shown here is derived from an EMBL/GenBank/DDBJ whole genome shotgun (WGS) entry which is preliminary data.</text>
</comment>
<dbReference type="PATRIC" id="fig|742737.3.peg.4257"/>
<sequence>MERYMKHIIRGAEMRVERFLKTQVLDETRMDYGSMDGEMVEAKPVIYRLADAVAVYAHPDSRYYHDEKLLAAMNLAMDFVTRCQRDNGGFDYPSCNFNSAADTSFCFKRLIGGFRVLEKREKDSEIPGVRALREKYLLVMRKALDMICSGGFHTPNHRWGITAALMQGANLFGPESPYASYAGMGVVSGAALDAGAFAEKLMRRAGQYLAEGIDGSEEGEYAERSTGNYNAVVNNAMMAMYEESGDSSYLGYVARNLHMMLTYIDPDDTIFTQNSTRQDQGKADYPDKYFYQYLYMASITQEPGAPYAGYHEEFDRAAHKIIRDNQERGDMAPECLHIIMGHEAMESYHFQGYGFMETYRKFYREAGVLRVKTEKFGYSVLRGKSAFLFLKAGEMPVTVKIGESIGSVRNFIPETMEVRDGECVLESTVSASYYLPFQEPPATSDWWKMDHGSREILVNSELHMRVTVKEETDGLKVSVRTEGLDRVPIRIQVCIPAGAVLEHPCFRLTAEKGGDMILKDGNLEVHHDSQVLCVGPGFGTHAFRGHYSGEEKNEAGYTVLLNDYTPFERTFWLKMR</sequence>
<dbReference type="RefSeq" id="WP_006782264.1">
    <property type="nucleotide sequence ID" value="NZ_CP040506.1"/>
</dbReference>
<dbReference type="AlphaFoldDB" id="G5IL97"/>
<organism evidence="1 2">
    <name type="scientific">Hungatella hathewayi WAL-18680</name>
    <dbReference type="NCBI Taxonomy" id="742737"/>
    <lineage>
        <taxon>Bacteria</taxon>
        <taxon>Bacillati</taxon>
        <taxon>Bacillota</taxon>
        <taxon>Clostridia</taxon>
        <taxon>Lachnospirales</taxon>
        <taxon>Lachnospiraceae</taxon>
        <taxon>Hungatella</taxon>
    </lineage>
</organism>
<dbReference type="Proteomes" id="UP000005384">
    <property type="component" value="Unassembled WGS sequence"/>
</dbReference>
<evidence type="ECO:0000313" key="1">
    <source>
        <dbReference type="EMBL" id="EHI57785.1"/>
    </source>
</evidence>
<evidence type="ECO:0000313" key="2">
    <source>
        <dbReference type="Proteomes" id="UP000005384"/>
    </source>
</evidence>
<gene>
    <name evidence="1" type="ORF">HMPREF9473_04275</name>
</gene>
<dbReference type="EMBL" id="ADLN01000118">
    <property type="protein sequence ID" value="EHI57785.1"/>
    <property type="molecule type" value="Genomic_DNA"/>
</dbReference>
<name>G5IL97_9FIRM</name>
<reference evidence="1 2" key="1">
    <citation type="submission" date="2011-08" db="EMBL/GenBank/DDBJ databases">
        <title>The Genome Sequence of Clostridium hathewayi WAL-18680.</title>
        <authorList>
            <consortium name="The Broad Institute Genome Sequencing Platform"/>
            <person name="Earl A."/>
            <person name="Ward D."/>
            <person name="Feldgarden M."/>
            <person name="Gevers D."/>
            <person name="Finegold S.M."/>
            <person name="Summanen P.H."/>
            <person name="Molitoris D.R."/>
            <person name="Song M."/>
            <person name="Daigneault M."/>
            <person name="Allen-Vercoe E."/>
            <person name="Young S.K."/>
            <person name="Zeng Q."/>
            <person name="Gargeya S."/>
            <person name="Fitzgerald M."/>
            <person name="Haas B."/>
            <person name="Abouelleil A."/>
            <person name="Alvarado L."/>
            <person name="Arachchi H.M."/>
            <person name="Berlin A."/>
            <person name="Brown A."/>
            <person name="Chapman S.B."/>
            <person name="Chen Z."/>
            <person name="Dunbar C."/>
            <person name="Freedman E."/>
            <person name="Gearin G."/>
            <person name="Gellesch M."/>
            <person name="Goldberg J."/>
            <person name="Griggs A."/>
            <person name="Gujja S."/>
            <person name="Heiman D."/>
            <person name="Howarth C."/>
            <person name="Larson L."/>
            <person name="Lui A."/>
            <person name="MacDonald P.J.P."/>
            <person name="Montmayeur A."/>
            <person name="Murphy C."/>
            <person name="Neiman D."/>
            <person name="Pearson M."/>
            <person name="Priest M."/>
            <person name="Roberts A."/>
            <person name="Saif S."/>
            <person name="Shea T."/>
            <person name="Shenoy N."/>
            <person name="Sisk P."/>
            <person name="Stolte C."/>
            <person name="Sykes S."/>
            <person name="Wortman J."/>
            <person name="Nusbaum C."/>
            <person name="Birren B."/>
        </authorList>
    </citation>
    <scope>NUCLEOTIDE SEQUENCE [LARGE SCALE GENOMIC DNA]</scope>
    <source>
        <strain evidence="1 2">WAL-18680</strain>
    </source>
</reference>
<evidence type="ECO:0008006" key="3">
    <source>
        <dbReference type="Google" id="ProtNLM"/>
    </source>
</evidence>
<dbReference type="HOGENOM" id="CLU_030794_0_0_9"/>
<proteinExistence type="predicted"/>
<keyword evidence="2" id="KW-1185">Reference proteome</keyword>
<accession>G5IL97</accession>
<dbReference type="OrthoDB" id="1290722at2"/>